<evidence type="ECO:0000256" key="5">
    <source>
        <dbReference type="ARBA" id="ARBA00038007"/>
    </source>
</evidence>
<feature type="compositionally biased region" description="Basic and acidic residues" evidence="8">
    <location>
        <begin position="234"/>
        <end position="243"/>
    </location>
</feature>
<evidence type="ECO:0000313" key="10">
    <source>
        <dbReference type="EMBL" id="KAF2454905.1"/>
    </source>
</evidence>
<dbReference type="AlphaFoldDB" id="A0A6A6NT09"/>
<evidence type="ECO:0000256" key="1">
    <source>
        <dbReference type="ARBA" id="ARBA00004604"/>
    </source>
</evidence>
<dbReference type="InterPro" id="IPR000467">
    <property type="entry name" value="G_patch_dom"/>
</dbReference>
<dbReference type="PANTHER" id="PTHR23149">
    <property type="entry name" value="G PATCH DOMAIN CONTAINING PROTEIN"/>
    <property type="match status" value="1"/>
</dbReference>
<dbReference type="Proteomes" id="UP000799766">
    <property type="component" value="Unassembled WGS sequence"/>
</dbReference>
<protein>
    <recommendedName>
        <fullName evidence="6">PinX1-related protein 1</fullName>
    </recommendedName>
</protein>
<dbReference type="OrthoDB" id="29523at2759"/>
<sequence>MGLSAPKKRTKLSHDPNNTAWARSTTRFGHRILTAQGWTPGSFLGARDARHAAHYTAGSAAHVRVALRDDNLGLGAERKAAENFGLAAFRDVLGRLNGESGVLGEGEVRAKREVGVRLYALGRWGGMRIEDEVREEEEEGVSGGEVVEEGEGKRKRKRGEEAEDADGVRVSKKGKKERRGEPSTKESATKKRKQNKIDEIEDDSKSKRSRKAQKIDDRKARSLDTSDGFVPTEKSSEDGHMSTKIEPTPASIDEKAERKLRKQARKEAKEQKRADKERRRAEKAERKMKGRSASPVKKTAPSSSSEANTNGLDFTIEPTTTTTDATAKPSTRVLGARHFARQRMIQSKRMVGMDPKAMREIFMIKAQA</sequence>
<keyword evidence="11" id="KW-1185">Reference proteome</keyword>
<dbReference type="GO" id="GO:0005730">
    <property type="term" value="C:nucleolus"/>
    <property type="evidence" value="ECO:0007669"/>
    <property type="project" value="UniProtKB-SubCell"/>
</dbReference>
<evidence type="ECO:0000313" key="11">
    <source>
        <dbReference type="Proteomes" id="UP000799766"/>
    </source>
</evidence>
<evidence type="ECO:0000256" key="4">
    <source>
        <dbReference type="ARBA" id="ARBA00023242"/>
    </source>
</evidence>
<name>A0A6A6NT09_9PEZI</name>
<feature type="region of interest" description="Disordered" evidence="8">
    <location>
        <begin position="133"/>
        <end position="337"/>
    </location>
</feature>
<accession>A0A6A6NT09</accession>
<dbReference type="PROSITE" id="PS50174">
    <property type="entry name" value="G_PATCH"/>
    <property type="match status" value="1"/>
</dbReference>
<dbReference type="InterPro" id="IPR050656">
    <property type="entry name" value="PINX1"/>
</dbReference>
<feature type="domain" description="G-patch" evidence="9">
    <location>
        <begin position="25"/>
        <end position="79"/>
    </location>
</feature>
<dbReference type="PANTHER" id="PTHR23149:SF31">
    <property type="entry name" value="PROTEIN PXR1"/>
    <property type="match status" value="1"/>
</dbReference>
<keyword evidence="4" id="KW-0539">Nucleus</keyword>
<dbReference type="EMBL" id="MU001689">
    <property type="protein sequence ID" value="KAF2454905.1"/>
    <property type="molecule type" value="Genomic_DNA"/>
</dbReference>
<reference evidence="10" key="1">
    <citation type="journal article" date="2020" name="Stud. Mycol.">
        <title>101 Dothideomycetes genomes: a test case for predicting lifestyles and emergence of pathogens.</title>
        <authorList>
            <person name="Haridas S."/>
            <person name="Albert R."/>
            <person name="Binder M."/>
            <person name="Bloem J."/>
            <person name="Labutti K."/>
            <person name="Salamov A."/>
            <person name="Andreopoulos B."/>
            <person name="Baker S."/>
            <person name="Barry K."/>
            <person name="Bills G."/>
            <person name="Bluhm B."/>
            <person name="Cannon C."/>
            <person name="Castanera R."/>
            <person name="Culley D."/>
            <person name="Daum C."/>
            <person name="Ezra D."/>
            <person name="Gonzalez J."/>
            <person name="Henrissat B."/>
            <person name="Kuo A."/>
            <person name="Liang C."/>
            <person name="Lipzen A."/>
            <person name="Lutzoni F."/>
            <person name="Magnuson J."/>
            <person name="Mondo S."/>
            <person name="Nolan M."/>
            <person name="Ohm R."/>
            <person name="Pangilinan J."/>
            <person name="Park H.-J."/>
            <person name="Ramirez L."/>
            <person name="Alfaro M."/>
            <person name="Sun H."/>
            <person name="Tritt A."/>
            <person name="Yoshinaga Y."/>
            <person name="Zwiers L.-H."/>
            <person name="Turgeon B."/>
            <person name="Goodwin S."/>
            <person name="Spatafora J."/>
            <person name="Crous P."/>
            <person name="Grigoriev I."/>
        </authorList>
    </citation>
    <scope>NUCLEOTIDE SEQUENCE</scope>
    <source>
        <strain evidence="10">ATCC 16933</strain>
    </source>
</reference>
<organism evidence="10 11">
    <name type="scientific">Lineolata rhizophorae</name>
    <dbReference type="NCBI Taxonomy" id="578093"/>
    <lineage>
        <taxon>Eukaryota</taxon>
        <taxon>Fungi</taxon>
        <taxon>Dikarya</taxon>
        <taxon>Ascomycota</taxon>
        <taxon>Pezizomycotina</taxon>
        <taxon>Dothideomycetes</taxon>
        <taxon>Dothideomycetes incertae sedis</taxon>
        <taxon>Lineolatales</taxon>
        <taxon>Lineolataceae</taxon>
        <taxon>Lineolata</taxon>
    </lineage>
</organism>
<keyword evidence="3" id="KW-0698">rRNA processing</keyword>
<evidence type="ECO:0000256" key="2">
    <source>
        <dbReference type="ARBA" id="ARBA00022517"/>
    </source>
</evidence>
<dbReference type="GO" id="GO:0003676">
    <property type="term" value="F:nucleic acid binding"/>
    <property type="evidence" value="ECO:0007669"/>
    <property type="project" value="InterPro"/>
</dbReference>
<feature type="compositionally biased region" description="Polar residues" evidence="8">
    <location>
        <begin position="300"/>
        <end position="312"/>
    </location>
</feature>
<feature type="compositionally biased region" description="Basic and acidic residues" evidence="8">
    <location>
        <begin position="178"/>
        <end position="206"/>
    </location>
</feature>
<evidence type="ECO:0000256" key="3">
    <source>
        <dbReference type="ARBA" id="ARBA00022552"/>
    </source>
</evidence>
<comment type="subcellular location">
    <subcellularLocation>
        <location evidence="1">Nucleus</location>
        <location evidence="1">Nucleolus</location>
    </subcellularLocation>
</comment>
<evidence type="ECO:0000256" key="7">
    <source>
        <dbReference type="ARBA" id="ARBA00043878"/>
    </source>
</evidence>
<evidence type="ECO:0000256" key="6">
    <source>
        <dbReference type="ARBA" id="ARBA00041961"/>
    </source>
</evidence>
<evidence type="ECO:0000259" key="9">
    <source>
        <dbReference type="PROSITE" id="PS50174"/>
    </source>
</evidence>
<dbReference type="GO" id="GO:0006364">
    <property type="term" value="P:rRNA processing"/>
    <property type="evidence" value="ECO:0007669"/>
    <property type="project" value="UniProtKB-KW"/>
</dbReference>
<comment type="similarity">
    <text evidence="5">Belongs to the PINX1 family.</text>
</comment>
<proteinExistence type="inferred from homology"/>
<comment type="function">
    <text evidence="7">Involved in rRNA-processing at A0, A1 and A2 sites and negatively regulates telomerase.</text>
</comment>
<feature type="compositionally biased region" description="Basic and acidic residues" evidence="8">
    <location>
        <begin position="213"/>
        <end position="224"/>
    </location>
</feature>
<feature type="compositionally biased region" description="Basic and acidic residues" evidence="8">
    <location>
        <begin position="265"/>
        <end position="287"/>
    </location>
</feature>
<keyword evidence="2" id="KW-0690">Ribosome biogenesis</keyword>
<evidence type="ECO:0000256" key="8">
    <source>
        <dbReference type="SAM" id="MobiDB-lite"/>
    </source>
</evidence>
<gene>
    <name evidence="10" type="ORF">BDY21DRAFT_399035</name>
</gene>